<feature type="domain" description="Phosphoribulokinase/uridine kinase" evidence="8">
    <location>
        <begin position="7"/>
        <end position="238"/>
    </location>
</feature>
<dbReference type="OrthoDB" id="9773443at2"/>
<evidence type="ECO:0000256" key="6">
    <source>
        <dbReference type="ARBA" id="ARBA00022840"/>
    </source>
</evidence>
<dbReference type="Gene3D" id="3.40.50.300">
    <property type="entry name" value="P-loop containing nucleotide triphosphate hydrolases"/>
    <property type="match status" value="1"/>
</dbReference>
<proteinExistence type="inferred from homology"/>
<dbReference type="NCBIfam" id="NF011997">
    <property type="entry name" value="PRK15453.1"/>
    <property type="match status" value="1"/>
</dbReference>
<evidence type="ECO:0000313" key="9">
    <source>
        <dbReference type="EMBL" id="BAU46876.1"/>
    </source>
</evidence>
<dbReference type="InterPro" id="IPR027417">
    <property type="entry name" value="P-loop_NTPase"/>
</dbReference>
<comment type="similarity">
    <text evidence="1">Belongs to the phosphoribulokinase family.</text>
</comment>
<dbReference type="InterPro" id="IPR006083">
    <property type="entry name" value="PRK/URK"/>
</dbReference>
<keyword evidence="3" id="KW-0808">Transferase</keyword>
<evidence type="ECO:0000256" key="3">
    <source>
        <dbReference type="ARBA" id="ARBA00022679"/>
    </source>
</evidence>
<reference evidence="9 10" key="1">
    <citation type="submission" date="2015-08" db="EMBL/GenBank/DDBJ databases">
        <title>Complete genome sequence of Sulfurifustis variabilis.</title>
        <authorList>
            <person name="Miura A."/>
            <person name="Kojima H."/>
            <person name="Fukui M."/>
        </authorList>
    </citation>
    <scope>NUCLEOTIDE SEQUENCE [LARGE SCALE GENOMIC DNA]</scope>
    <source>
        <strain evidence="10">skN76</strain>
    </source>
</reference>
<dbReference type="SUPFAM" id="SSF52540">
    <property type="entry name" value="P-loop containing nucleoside triphosphate hydrolases"/>
    <property type="match status" value="1"/>
</dbReference>
<evidence type="ECO:0000256" key="5">
    <source>
        <dbReference type="ARBA" id="ARBA00022777"/>
    </source>
</evidence>
<dbReference type="RefSeq" id="WP_096457765.1">
    <property type="nucleotide sequence ID" value="NZ_AP014936.1"/>
</dbReference>
<name>A0A1B4V0B6_9GAMM</name>
<comment type="catalytic activity">
    <reaction evidence="7">
        <text>D-ribulose 5-phosphate + ATP = D-ribulose 1,5-bisphosphate + ADP + H(+)</text>
        <dbReference type="Rhea" id="RHEA:19365"/>
        <dbReference type="ChEBI" id="CHEBI:15378"/>
        <dbReference type="ChEBI" id="CHEBI:30616"/>
        <dbReference type="ChEBI" id="CHEBI:57870"/>
        <dbReference type="ChEBI" id="CHEBI:58121"/>
        <dbReference type="ChEBI" id="CHEBI:456216"/>
        <dbReference type="EC" id="2.7.1.19"/>
    </reaction>
</comment>
<dbReference type="InterPro" id="IPR006082">
    <property type="entry name" value="PRK"/>
</dbReference>
<dbReference type="KEGG" id="sva:SVA_0294"/>
<dbReference type="GO" id="GO:0005524">
    <property type="term" value="F:ATP binding"/>
    <property type="evidence" value="ECO:0007669"/>
    <property type="project" value="UniProtKB-KW"/>
</dbReference>
<dbReference type="EMBL" id="AP014936">
    <property type="protein sequence ID" value="BAU46876.1"/>
    <property type="molecule type" value="Genomic_DNA"/>
</dbReference>
<protein>
    <recommendedName>
        <fullName evidence="2">phosphoribulokinase</fullName>
        <ecNumber evidence="2">2.7.1.19</ecNumber>
    </recommendedName>
</protein>
<keyword evidence="6" id="KW-0067">ATP-binding</keyword>
<keyword evidence="10" id="KW-1185">Reference proteome</keyword>
<dbReference type="PRINTS" id="PR00478">
    <property type="entry name" value="PHRIBLKINASE"/>
</dbReference>
<evidence type="ECO:0000256" key="2">
    <source>
        <dbReference type="ARBA" id="ARBA00012042"/>
    </source>
</evidence>
<dbReference type="Proteomes" id="UP000218899">
    <property type="component" value="Chromosome"/>
</dbReference>
<dbReference type="AlphaFoldDB" id="A0A1B4V0B6"/>
<evidence type="ECO:0000259" key="8">
    <source>
        <dbReference type="Pfam" id="PF00485"/>
    </source>
</evidence>
<dbReference type="Pfam" id="PF00485">
    <property type="entry name" value="PRK"/>
    <property type="match status" value="1"/>
</dbReference>
<gene>
    <name evidence="9" type="ORF">SVA_0294</name>
</gene>
<keyword evidence="4" id="KW-0547">Nucleotide-binding</keyword>
<dbReference type="GO" id="GO:0008974">
    <property type="term" value="F:phosphoribulokinase activity"/>
    <property type="evidence" value="ECO:0007669"/>
    <property type="project" value="UniProtKB-EC"/>
</dbReference>
<keyword evidence="5 9" id="KW-0418">Kinase</keyword>
<evidence type="ECO:0000256" key="4">
    <source>
        <dbReference type="ARBA" id="ARBA00022741"/>
    </source>
</evidence>
<accession>A0A1B4V0B6</accession>
<evidence type="ECO:0000256" key="1">
    <source>
        <dbReference type="ARBA" id="ARBA00009719"/>
    </source>
</evidence>
<organism evidence="9 10">
    <name type="scientific">Sulfurifustis variabilis</name>
    <dbReference type="NCBI Taxonomy" id="1675686"/>
    <lineage>
        <taxon>Bacteria</taxon>
        <taxon>Pseudomonadati</taxon>
        <taxon>Pseudomonadota</taxon>
        <taxon>Gammaproteobacteria</taxon>
        <taxon>Acidiferrobacterales</taxon>
        <taxon>Acidiferrobacteraceae</taxon>
        <taxon>Sulfurifustis</taxon>
    </lineage>
</organism>
<evidence type="ECO:0000256" key="7">
    <source>
        <dbReference type="ARBA" id="ARBA00047663"/>
    </source>
</evidence>
<sequence>MSVKYPIVAVSGSSGAGTTTVRQAFQDIFRREGLSAAFVEGDAFLRYGRDEMNAFIARTFKEGRMVSHFGPEANLLSELEALFREYAEHGTGKIRHYVTEDTGDRFGRAPGTFTPWEPLPTGTDLLFYEGLHGGVVARTWTRRQMSPSHNPWVIERRRRDGDGGVDVAQYVDLLIGVAPVVNLEWIQKIHRDTRIKGHTPEAVTDTILRRLRDYIHFIVPQFTISDINFQRVPVVDTSNPFIARDVPSADESVVVIRFREPQKFHFPNLLKRLHGSFMSRPNTMVVPGGKMQMALEVICTPLIHELCEKRRHEEAS</sequence>
<dbReference type="EC" id="2.7.1.19" evidence="2"/>
<evidence type="ECO:0000313" key="10">
    <source>
        <dbReference type="Proteomes" id="UP000218899"/>
    </source>
</evidence>
<dbReference type="GO" id="GO:0005975">
    <property type="term" value="P:carbohydrate metabolic process"/>
    <property type="evidence" value="ECO:0007669"/>
    <property type="project" value="InterPro"/>
</dbReference>